<evidence type="ECO:0000256" key="1">
    <source>
        <dbReference type="ARBA" id="ARBA00004141"/>
    </source>
</evidence>
<feature type="transmembrane region" description="Helical" evidence="7">
    <location>
        <begin position="124"/>
        <end position="148"/>
    </location>
</feature>
<dbReference type="SUPFAM" id="SSF81452">
    <property type="entry name" value="Cytochrome c oxidase subunit III-like"/>
    <property type="match status" value="1"/>
</dbReference>
<dbReference type="PANTHER" id="PTHR11403">
    <property type="entry name" value="CYTOCHROME C OXIDASE SUBUNIT III"/>
    <property type="match status" value="1"/>
</dbReference>
<dbReference type="EMBL" id="LN899820">
    <property type="protein sequence ID" value="CUV58253.1"/>
    <property type="molecule type" value="Genomic_DNA"/>
</dbReference>
<evidence type="ECO:0000259" key="8">
    <source>
        <dbReference type="PROSITE" id="PS50253"/>
    </source>
</evidence>
<evidence type="ECO:0000256" key="7">
    <source>
        <dbReference type="SAM" id="Phobius"/>
    </source>
</evidence>
<dbReference type="AlphaFoldDB" id="A0A0S4X3I2"/>
<feature type="domain" description="Heme-copper oxidase subunit III family profile" evidence="8">
    <location>
        <begin position="21"/>
        <end position="187"/>
    </location>
</feature>
<evidence type="ECO:0000313" key="10">
    <source>
        <dbReference type="EMBL" id="UZF16816.1"/>
    </source>
</evidence>
<dbReference type="GO" id="GO:0019646">
    <property type="term" value="P:aerobic electron transport chain"/>
    <property type="evidence" value="ECO:0007669"/>
    <property type="project" value="InterPro"/>
</dbReference>
<organism evidence="9">
    <name type="scientific">Ralstonia solanacearum</name>
    <name type="common">Pseudomonas solanacearum</name>
    <dbReference type="NCBI Taxonomy" id="305"/>
    <lineage>
        <taxon>Bacteria</taxon>
        <taxon>Pseudomonadati</taxon>
        <taxon>Pseudomonadota</taxon>
        <taxon>Betaproteobacteria</taxon>
        <taxon>Burkholderiales</taxon>
        <taxon>Burkholderiaceae</taxon>
        <taxon>Ralstonia</taxon>
        <taxon>Ralstonia solanacearum species complex</taxon>
    </lineage>
</organism>
<proteinExistence type="inferred from homology"/>
<dbReference type="InterPro" id="IPR024791">
    <property type="entry name" value="Cyt_c/ubiquinol_Oxase_su3"/>
</dbReference>
<evidence type="ECO:0000256" key="3">
    <source>
        <dbReference type="ARBA" id="ARBA00022692"/>
    </source>
</evidence>
<accession>A0A0S4X3I2</accession>
<dbReference type="GO" id="GO:0016491">
    <property type="term" value="F:oxidoreductase activity"/>
    <property type="evidence" value="ECO:0007669"/>
    <property type="project" value="UniProtKB-KW"/>
</dbReference>
<feature type="transmembrane region" description="Helical" evidence="7">
    <location>
        <begin position="54"/>
        <end position="73"/>
    </location>
</feature>
<evidence type="ECO:0000256" key="5">
    <source>
        <dbReference type="ARBA" id="ARBA00023136"/>
    </source>
</evidence>
<feature type="transmembrane region" description="Helical" evidence="7">
    <location>
        <begin position="160"/>
        <end position="185"/>
    </location>
</feature>
<dbReference type="GO" id="GO:0005886">
    <property type="term" value="C:plasma membrane"/>
    <property type="evidence" value="ECO:0007669"/>
    <property type="project" value="UniProtKB-SubCell"/>
</dbReference>
<protein>
    <submittedName>
        <fullName evidence="10">Cytochrome c oxidase subunit 3</fullName>
    </submittedName>
    <submittedName>
        <fullName evidence="9">Putative cytochrome-c oxidase oxidoreductase protein (CoxO)</fullName>
        <ecNumber evidence="9">1.9.3.-</ecNumber>
    </submittedName>
</protein>
<evidence type="ECO:0000256" key="4">
    <source>
        <dbReference type="ARBA" id="ARBA00022989"/>
    </source>
</evidence>
<reference evidence="10" key="2">
    <citation type="submission" date="2021-10" db="EMBL/GenBank/DDBJ databases">
        <title>Complete genome sequences of five Ralstonia solancearum strains isolated from sunflower.</title>
        <authorList>
            <person name="She X."/>
            <person name="He Z."/>
        </authorList>
    </citation>
    <scope>NUCLEOTIDE SEQUENCE</scope>
    <source>
        <strain evidence="10">RS638</strain>
        <plasmid evidence="10">p1</plasmid>
    </source>
</reference>
<dbReference type="EMBL" id="CP085044">
    <property type="protein sequence ID" value="UZF16816.1"/>
    <property type="molecule type" value="Genomic_DNA"/>
</dbReference>
<feature type="transmembrane region" description="Helical" evidence="7">
    <location>
        <begin position="85"/>
        <end position="104"/>
    </location>
</feature>
<dbReference type="GO" id="GO:0004129">
    <property type="term" value="F:cytochrome-c oxidase activity"/>
    <property type="evidence" value="ECO:0007669"/>
    <property type="project" value="InterPro"/>
</dbReference>
<dbReference type="EC" id="1.9.3.-" evidence="9"/>
<comment type="subcellular location">
    <subcellularLocation>
        <location evidence="6">Cell membrane</location>
        <topology evidence="6">Multi-pass membrane protein</topology>
    </subcellularLocation>
    <subcellularLocation>
        <location evidence="1">Membrane</location>
        <topology evidence="1">Multi-pass membrane protein</topology>
    </subcellularLocation>
</comment>
<keyword evidence="9" id="KW-0560">Oxidoreductase</keyword>
<dbReference type="InterPro" id="IPR035973">
    <property type="entry name" value="Cyt_c_oxidase_su3-like_sf"/>
</dbReference>
<reference evidence="9" key="1">
    <citation type="submission" date="2015-10" db="EMBL/GenBank/DDBJ databases">
        <authorList>
            <person name="Gilbert D.G."/>
        </authorList>
    </citation>
    <scope>NUCLEOTIDE SEQUENCE</scope>
    <source>
        <strain evidence="9">Phyl III-seqv23</strain>
    </source>
</reference>
<keyword evidence="4 7" id="KW-1133">Transmembrane helix</keyword>
<evidence type="ECO:0000313" key="9">
    <source>
        <dbReference type="EMBL" id="CUV58253.1"/>
    </source>
</evidence>
<keyword evidence="3 6" id="KW-0812">Transmembrane</keyword>
<dbReference type="Pfam" id="PF00510">
    <property type="entry name" value="COX3"/>
    <property type="match status" value="1"/>
</dbReference>
<sequence>MTTLPRRFVPGTPPVLPGAGRIGLRVFMGVATTLFSLLILAYAMRMREADWMPIPHPVLLWWNTGALALASAAMQMARQASTRRATWLLAGGALAALFVIGQWTAWQQLSATGQGVTVNPSNSFLYVFTGLHALHVIGGLIAWGITAARLRADPERARRAVALCATYWHFLLAVWLVLLAAMWWITPAFVAAICGPLYGATP</sequence>
<feature type="transmembrane region" description="Helical" evidence="7">
    <location>
        <begin position="22"/>
        <end position="42"/>
    </location>
</feature>
<dbReference type="InterPro" id="IPR000298">
    <property type="entry name" value="Cyt_c_oxidase-like_su3"/>
</dbReference>
<keyword evidence="5 7" id="KW-0472">Membrane</keyword>
<dbReference type="PANTHER" id="PTHR11403:SF10">
    <property type="entry name" value="CYTOCHROME C OXIDASE"/>
    <property type="match status" value="1"/>
</dbReference>
<dbReference type="PROSITE" id="PS50253">
    <property type="entry name" value="COX3"/>
    <property type="match status" value="1"/>
</dbReference>
<dbReference type="InterPro" id="IPR013833">
    <property type="entry name" value="Cyt_c_oxidase_su3_a-hlx"/>
</dbReference>
<evidence type="ECO:0000256" key="2">
    <source>
        <dbReference type="ARBA" id="ARBA00010581"/>
    </source>
</evidence>
<comment type="similarity">
    <text evidence="2 6">Belongs to the cytochrome c oxidase subunit 3 family.</text>
</comment>
<geneLocation type="plasmid" evidence="10">
    <name>p1</name>
</geneLocation>
<dbReference type="Gene3D" id="1.20.120.80">
    <property type="entry name" value="Cytochrome c oxidase, subunit III, four-helix bundle"/>
    <property type="match status" value="1"/>
</dbReference>
<keyword evidence="10" id="KW-0614">Plasmid</keyword>
<gene>
    <name evidence="10" type="ORF">LH706_22775</name>
    <name evidence="9" type="ORF">RUN215_v1_1810012</name>
</gene>
<name>A0A0S4X3I2_RALSL</name>
<evidence type="ECO:0000256" key="6">
    <source>
        <dbReference type="RuleBase" id="RU003376"/>
    </source>
</evidence>